<sequence>MRFKRGTLWSQILADVTGLTVRVRWLRKRPRWDVPLPLEVGVGVYSSLADAGESLVRWDREHIPNPENSEVYQQARQKWLEVYLDQLGLVDHGLTTSMWKAPGL</sequence>
<dbReference type="Gene3D" id="3.30.420.40">
    <property type="match status" value="1"/>
</dbReference>
<organism evidence="1">
    <name type="scientific">Serratia fonticola</name>
    <dbReference type="NCBI Taxonomy" id="47917"/>
    <lineage>
        <taxon>Bacteria</taxon>
        <taxon>Pseudomonadati</taxon>
        <taxon>Pseudomonadota</taxon>
        <taxon>Gammaproteobacteria</taxon>
        <taxon>Enterobacterales</taxon>
        <taxon>Yersiniaceae</taxon>
        <taxon>Serratia</taxon>
    </lineage>
</organism>
<evidence type="ECO:0000313" key="1">
    <source>
        <dbReference type="EMBL" id="VTR17606.1"/>
    </source>
</evidence>
<dbReference type="InterPro" id="IPR043129">
    <property type="entry name" value="ATPase_NBD"/>
</dbReference>
<name>A0A4U9TCQ3_SERFO</name>
<accession>A0A4U9TCQ3</accession>
<dbReference type="EMBL" id="CABEEZ010000016">
    <property type="protein sequence ID" value="VTR17606.1"/>
    <property type="molecule type" value="Genomic_DNA"/>
</dbReference>
<dbReference type="AlphaFoldDB" id="A0A4U9TCQ3"/>
<dbReference type="EC" id="2.7.1.-" evidence="1"/>
<reference evidence="1" key="1">
    <citation type="submission" date="2019-05" db="EMBL/GenBank/DDBJ databases">
        <authorList>
            <consortium name="Pathogen Informatics"/>
        </authorList>
    </citation>
    <scope>NUCLEOTIDE SEQUENCE [LARGE SCALE GENOMIC DNA]</scope>
    <source>
        <strain evidence="1">NCTC12965</strain>
    </source>
</reference>
<gene>
    <name evidence="1" type="primary">lsrK_4</name>
    <name evidence="1" type="ORF">NCTC12965_00386</name>
</gene>
<dbReference type="SUPFAM" id="SSF53067">
    <property type="entry name" value="Actin-like ATPase domain"/>
    <property type="match status" value="1"/>
</dbReference>
<keyword evidence="1" id="KW-0418">Kinase</keyword>
<protein>
    <submittedName>
        <fullName evidence="1">Autoinducer 2 kinase LsrK</fullName>
        <ecNumber evidence="1">2.7.1.-</ecNumber>
    </submittedName>
</protein>
<dbReference type="GO" id="GO:0016301">
    <property type="term" value="F:kinase activity"/>
    <property type="evidence" value="ECO:0007669"/>
    <property type="project" value="UniProtKB-KW"/>
</dbReference>
<proteinExistence type="predicted"/>
<keyword evidence="1" id="KW-0808">Transferase</keyword>